<name>A0A8T9B879_9HELO</name>
<dbReference type="GO" id="GO:0006508">
    <property type="term" value="P:proteolysis"/>
    <property type="evidence" value="ECO:0007669"/>
    <property type="project" value="UniProtKB-KW"/>
</dbReference>
<feature type="region of interest" description="Disordered" evidence="7">
    <location>
        <begin position="480"/>
        <end position="528"/>
    </location>
</feature>
<keyword evidence="9" id="KW-1185">Reference proteome</keyword>
<evidence type="ECO:0000256" key="6">
    <source>
        <dbReference type="ARBA" id="ARBA00022807"/>
    </source>
</evidence>
<dbReference type="EMBL" id="QGMF01000426">
    <property type="protein sequence ID" value="TVY15975.1"/>
    <property type="molecule type" value="Genomic_DNA"/>
</dbReference>
<dbReference type="Proteomes" id="UP000469559">
    <property type="component" value="Unassembled WGS sequence"/>
</dbReference>
<comment type="caution">
    <text evidence="8">The sequence shown here is derived from an EMBL/GenBank/DDBJ whole genome shotgun (WGS) entry which is preliminary data.</text>
</comment>
<dbReference type="GO" id="GO:0043130">
    <property type="term" value="F:ubiquitin binding"/>
    <property type="evidence" value="ECO:0007669"/>
    <property type="project" value="TreeGrafter"/>
</dbReference>
<keyword evidence="3" id="KW-0645">Protease</keyword>
<dbReference type="Pfam" id="PF10275">
    <property type="entry name" value="Peptidase_C65"/>
    <property type="match status" value="1"/>
</dbReference>
<reference evidence="8 9" key="1">
    <citation type="submission" date="2018-05" db="EMBL/GenBank/DDBJ databases">
        <title>Whole genome sequencing for identification of molecular markers to develop diagnostic detection tools for the regulated plant pathogen Lachnellula willkommii.</title>
        <authorList>
            <person name="Giroux E."/>
            <person name="Bilodeau G."/>
        </authorList>
    </citation>
    <scope>NUCLEOTIDE SEQUENCE [LARGE SCALE GENOMIC DNA]</scope>
    <source>
        <strain evidence="8 9">CBS 203.66</strain>
    </source>
</reference>
<evidence type="ECO:0000256" key="7">
    <source>
        <dbReference type="SAM" id="MobiDB-lite"/>
    </source>
</evidence>
<keyword evidence="5" id="KW-0378">Hydrolase</keyword>
<protein>
    <recommendedName>
        <fullName evidence="2">ubiquitinyl hydrolase 1</fullName>
        <ecNumber evidence="2">3.4.19.12</ecNumber>
    </recommendedName>
</protein>
<dbReference type="InterPro" id="IPR042468">
    <property type="entry name" value="Peptidase_C65_otubain_sub1"/>
</dbReference>
<gene>
    <name evidence="8" type="primary">OTUB1</name>
    <name evidence="8" type="ORF">LARI1_G006729</name>
</gene>
<evidence type="ECO:0000256" key="5">
    <source>
        <dbReference type="ARBA" id="ARBA00022801"/>
    </source>
</evidence>
<dbReference type="GO" id="GO:0004843">
    <property type="term" value="F:cysteine-type deubiquitinase activity"/>
    <property type="evidence" value="ECO:0007669"/>
    <property type="project" value="UniProtKB-EC"/>
</dbReference>
<sequence>MFQPQPTPYSPFSSTPYGIGLEVGVGVDVGVVGATSPACAFPGFQPSAGAAAGADSGGPNVFRNPIFSPAANSRGLNFANNTILSRSYKMEGAGMHDLEAQEAMARDFQPALEGPLVGEKKSSHAITEEYAKADPVYALPQNYSHYRPVLGDGNCGWRAVGFSYFETLLRLRNKAQLEEEVARMTSLNNFLSTVGGFEAWLFEDMVEETTNLLKDMANLIQTAPQGAADLLFQRFNNPEISNAIVYHFRLLASSWLKGSPADQYQGFIPDNLGVDGYRKNWLEPVDQEIDHLGMSLLIDVLLKPIGFAVEIVYLDRSEGSQVNSHIMQEDSNGLPTIPGGPMIHLLYRPSHYDILYKDAAPMQLQAVNEVVRNPTVNRAANFTHQHSIQSTPMGQFSHFDMDTFLSIPGMSMPSSSHHGFHSQYQPPIEQTYAPSPISSMSPISPGASTVTTPSSAVLPTSFPTKAPAVSTLTLPAHTGPHQSFPANTALPIHPHLPPPPPPHRPTLNTHPSISADLSSPSSAGSSFRPSKYEWEAAADWAQEGPVQFQTSTFKNSHYNTAHYNNPNFQPEEWSPEAEEQQMSTRKRST</sequence>
<dbReference type="CDD" id="cd22749">
    <property type="entry name" value="Otubain_C65"/>
    <property type="match status" value="1"/>
</dbReference>
<organism evidence="8 9">
    <name type="scientific">Lachnellula arida</name>
    <dbReference type="NCBI Taxonomy" id="1316785"/>
    <lineage>
        <taxon>Eukaryota</taxon>
        <taxon>Fungi</taxon>
        <taxon>Dikarya</taxon>
        <taxon>Ascomycota</taxon>
        <taxon>Pezizomycotina</taxon>
        <taxon>Leotiomycetes</taxon>
        <taxon>Helotiales</taxon>
        <taxon>Lachnaceae</taxon>
        <taxon>Lachnellula</taxon>
    </lineage>
</organism>
<evidence type="ECO:0000256" key="3">
    <source>
        <dbReference type="ARBA" id="ARBA00022670"/>
    </source>
</evidence>
<dbReference type="EC" id="3.4.19.12" evidence="2"/>
<dbReference type="SUPFAM" id="SSF54001">
    <property type="entry name" value="Cysteine proteinases"/>
    <property type="match status" value="1"/>
</dbReference>
<proteinExistence type="predicted"/>
<evidence type="ECO:0000313" key="8">
    <source>
        <dbReference type="EMBL" id="TVY15975.1"/>
    </source>
</evidence>
<dbReference type="Gene3D" id="1.20.1300.20">
    <property type="entry name" value="Peptidase C65 Otubain, subdomain 2"/>
    <property type="match status" value="1"/>
</dbReference>
<evidence type="ECO:0000256" key="2">
    <source>
        <dbReference type="ARBA" id="ARBA00012759"/>
    </source>
</evidence>
<dbReference type="InterPro" id="IPR042467">
    <property type="entry name" value="Peptidase_C65_otubain_sub2"/>
</dbReference>
<keyword evidence="4" id="KW-0833">Ubl conjugation pathway</keyword>
<feature type="compositionally biased region" description="Pro residues" evidence="7">
    <location>
        <begin position="494"/>
        <end position="504"/>
    </location>
</feature>
<dbReference type="PANTHER" id="PTHR12931">
    <property type="entry name" value="UBIQUITIN THIOLESTERASE PROTEIN OTUB"/>
    <property type="match status" value="1"/>
</dbReference>
<dbReference type="Gene3D" id="3.30.200.60">
    <property type="entry name" value="Peptidase C65 Otubain, subdomain 1"/>
    <property type="match status" value="1"/>
</dbReference>
<dbReference type="InterPro" id="IPR019400">
    <property type="entry name" value="Peptidase_C65_otubain"/>
</dbReference>
<dbReference type="GO" id="GO:0005634">
    <property type="term" value="C:nucleus"/>
    <property type="evidence" value="ECO:0007669"/>
    <property type="project" value="TreeGrafter"/>
</dbReference>
<evidence type="ECO:0000313" key="9">
    <source>
        <dbReference type="Proteomes" id="UP000469559"/>
    </source>
</evidence>
<dbReference type="PANTHER" id="PTHR12931:SF15">
    <property type="entry name" value="UBIQUITIN THIOESTERASE OTUBAIN-LIKE"/>
    <property type="match status" value="1"/>
</dbReference>
<keyword evidence="6" id="KW-0788">Thiol protease</keyword>
<dbReference type="AlphaFoldDB" id="A0A8T9B879"/>
<feature type="region of interest" description="Disordered" evidence="7">
    <location>
        <begin position="551"/>
        <end position="589"/>
    </location>
</feature>
<feature type="compositionally biased region" description="Low complexity" evidence="7">
    <location>
        <begin position="505"/>
        <end position="528"/>
    </location>
</feature>
<dbReference type="OrthoDB" id="18915at2759"/>
<evidence type="ECO:0000256" key="4">
    <source>
        <dbReference type="ARBA" id="ARBA00022786"/>
    </source>
</evidence>
<evidence type="ECO:0000256" key="1">
    <source>
        <dbReference type="ARBA" id="ARBA00000707"/>
    </source>
</evidence>
<comment type="catalytic activity">
    <reaction evidence="1">
        <text>Thiol-dependent hydrolysis of ester, thioester, amide, peptide and isopeptide bonds formed by the C-terminal Gly of ubiquitin (a 76-residue protein attached to proteins as an intracellular targeting signal).</text>
        <dbReference type="EC" id="3.4.19.12"/>
    </reaction>
</comment>
<dbReference type="GO" id="GO:0071108">
    <property type="term" value="P:protein K48-linked deubiquitination"/>
    <property type="evidence" value="ECO:0007669"/>
    <property type="project" value="TreeGrafter"/>
</dbReference>
<dbReference type="InterPro" id="IPR038765">
    <property type="entry name" value="Papain-like_cys_pep_sf"/>
</dbReference>
<feature type="compositionally biased region" description="Polar residues" evidence="7">
    <location>
        <begin position="551"/>
        <end position="568"/>
    </location>
</feature>
<accession>A0A8T9B879</accession>